<dbReference type="EMBL" id="VIFX01000087">
    <property type="protein sequence ID" value="TQR82273.1"/>
    <property type="molecule type" value="Genomic_DNA"/>
</dbReference>
<organism evidence="1 2">
    <name type="scientific">Mycolicibacterium hodleri</name>
    <dbReference type="NCBI Taxonomy" id="49897"/>
    <lineage>
        <taxon>Bacteria</taxon>
        <taxon>Bacillati</taxon>
        <taxon>Actinomycetota</taxon>
        <taxon>Actinomycetes</taxon>
        <taxon>Mycobacteriales</taxon>
        <taxon>Mycobacteriaceae</taxon>
        <taxon>Mycolicibacterium</taxon>
    </lineage>
</organism>
<reference evidence="1 2" key="1">
    <citation type="submission" date="2018-10" db="EMBL/GenBank/DDBJ databases">
        <title>Draft genome of Mycobacterium hodleri strain B.</title>
        <authorList>
            <person name="Amande T.J."/>
            <person name="Mcgenity T.J."/>
        </authorList>
    </citation>
    <scope>NUCLEOTIDE SEQUENCE [LARGE SCALE GENOMIC DNA]</scope>
    <source>
        <strain evidence="1 2">B</strain>
    </source>
</reference>
<proteinExistence type="predicted"/>
<comment type="caution">
    <text evidence="1">The sequence shown here is derived from an EMBL/GenBank/DDBJ whole genome shotgun (WGS) entry which is preliminary data.</text>
</comment>
<keyword evidence="2" id="KW-1185">Reference proteome</keyword>
<gene>
    <name evidence="1" type="ORF">D8S82_32970</name>
</gene>
<accession>A0A544VQL0</accession>
<dbReference type="AlphaFoldDB" id="A0A544VQL0"/>
<sequence>MPAPHKGDRLAHTIRPPREVSDALRDEAASHGLSLSQYVADLLAIHVGRPDLARDLGRPEEGRLPLAM</sequence>
<name>A0A544VQL0_9MYCO</name>
<protein>
    <submittedName>
        <fullName evidence="1">Toxin-antitoxin system</fullName>
    </submittedName>
</protein>
<evidence type="ECO:0000313" key="1">
    <source>
        <dbReference type="EMBL" id="TQR82273.1"/>
    </source>
</evidence>
<dbReference type="Proteomes" id="UP000315759">
    <property type="component" value="Unassembled WGS sequence"/>
</dbReference>
<evidence type="ECO:0000313" key="2">
    <source>
        <dbReference type="Proteomes" id="UP000315759"/>
    </source>
</evidence>